<dbReference type="RefSeq" id="WP_367780808.1">
    <property type="nucleotide sequence ID" value="NZ_JBFMIA010000032.1"/>
</dbReference>
<comment type="caution">
    <text evidence="1">The sequence shown here is derived from an EMBL/GenBank/DDBJ whole genome shotgun (WGS) entry which is preliminary data.</text>
</comment>
<reference evidence="1 2" key="1">
    <citation type="journal article" date="1979" name="Int. J. Syst. Evol. Microbiol.">
        <title>Bacillus globisporus subsp. marinus subsp. nov.</title>
        <authorList>
            <person name="Liu H."/>
        </authorList>
    </citation>
    <scope>NUCLEOTIDE SEQUENCE [LARGE SCALE GENOMIC DNA]</scope>
    <source>
        <strain evidence="1 2">DSM 1297</strain>
    </source>
</reference>
<protein>
    <submittedName>
        <fullName evidence="1">Uncharacterized protein</fullName>
    </submittedName>
</protein>
<evidence type="ECO:0000313" key="1">
    <source>
        <dbReference type="EMBL" id="MEW9503319.1"/>
    </source>
</evidence>
<dbReference type="EMBL" id="JBFMIA010000032">
    <property type="protein sequence ID" value="MEW9503319.1"/>
    <property type="molecule type" value="Genomic_DNA"/>
</dbReference>
<organism evidence="1 2">
    <name type="scientific">Jeotgalibacillus marinus</name>
    <dbReference type="NCBI Taxonomy" id="86667"/>
    <lineage>
        <taxon>Bacteria</taxon>
        <taxon>Bacillati</taxon>
        <taxon>Bacillota</taxon>
        <taxon>Bacilli</taxon>
        <taxon>Bacillales</taxon>
        <taxon>Caryophanaceae</taxon>
        <taxon>Jeotgalibacillus</taxon>
    </lineage>
</organism>
<gene>
    <name evidence="1" type="ORF">AB1471_16230</name>
</gene>
<sequence length="327" mass="36917">MRKEKSLIVRFMSIIVGLLLTVPFFTNSASAEGLGDPEITSKDFYIEDGKMKEIDDSLNISSLPPLEELLEYENMLLHTRGFPATEMADPVDHIAVVFHPTINLPMTMFYDLAQDADLFIINDGYLEFRWTNAEMKKHITDFPGGYIHPNIPLVEARYYKDNPLVSDTKVQFDGYWQRGDVVSHSNGNHIKRTYTFTSGIELTEAYSMTETLGIDINLTLGPPWAQVETSINRELSEAFSNAQTVTETQTVSTEYTFGVDGGNGIPYSAAVYQLMGDYKIVPGENLKKRLDDLETFPFVRFSLKPDTNGVANDYYRAVQVNDIEPDL</sequence>
<proteinExistence type="predicted"/>
<accession>A0ABV3Q7T2</accession>
<evidence type="ECO:0000313" key="2">
    <source>
        <dbReference type="Proteomes" id="UP001556040"/>
    </source>
</evidence>
<name>A0ABV3Q7T2_9BACL</name>
<dbReference type="Proteomes" id="UP001556040">
    <property type="component" value="Unassembled WGS sequence"/>
</dbReference>
<dbReference type="SUPFAM" id="SSF56973">
    <property type="entry name" value="Aerolisin/ETX pore-forming domain"/>
    <property type="match status" value="1"/>
</dbReference>
<keyword evidence="2" id="KW-1185">Reference proteome</keyword>